<sequence>GYVISNIRGSRNKEGRLTYISGEDRKKIIEDLEVYNVKTKEKMKIKDL</sequence>
<evidence type="ECO:0000313" key="1">
    <source>
        <dbReference type="EMBL" id="GAH06974.1"/>
    </source>
</evidence>
<dbReference type="AlphaFoldDB" id="X1DPT2"/>
<reference evidence="1" key="1">
    <citation type="journal article" date="2014" name="Front. Microbiol.">
        <title>High frequency of phylogenetically diverse reductive dehalogenase-homologous genes in deep subseafloor sedimentary metagenomes.</title>
        <authorList>
            <person name="Kawai M."/>
            <person name="Futagami T."/>
            <person name="Toyoda A."/>
            <person name="Takaki Y."/>
            <person name="Nishi S."/>
            <person name="Hori S."/>
            <person name="Arai W."/>
            <person name="Tsubouchi T."/>
            <person name="Morono Y."/>
            <person name="Uchiyama I."/>
            <person name="Ito T."/>
            <person name="Fujiyama A."/>
            <person name="Inagaki F."/>
            <person name="Takami H."/>
        </authorList>
    </citation>
    <scope>NUCLEOTIDE SEQUENCE</scope>
    <source>
        <strain evidence="1">Expedition CK06-06</strain>
    </source>
</reference>
<accession>X1DPT2</accession>
<protein>
    <submittedName>
        <fullName evidence="1">Uncharacterized protein</fullName>
    </submittedName>
</protein>
<gene>
    <name evidence="1" type="ORF">S01H4_64041</name>
</gene>
<name>X1DPT2_9ZZZZ</name>
<proteinExistence type="predicted"/>
<dbReference type="EMBL" id="BART01038707">
    <property type="protein sequence ID" value="GAH06974.1"/>
    <property type="molecule type" value="Genomic_DNA"/>
</dbReference>
<organism evidence="1">
    <name type="scientific">marine sediment metagenome</name>
    <dbReference type="NCBI Taxonomy" id="412755"/>
    <lineage>
        <taxon>unclassified sequences</taxon>
        <taxon>metagenomes</taxon>
        <taxon>ecological metagenomes</taxon>
    </lineage>
</organism>
<comment type="caution">
    <text evidence="1">The sequence shown here is derived from an EMBL/GenBank/DDBJ whole genome shotgun (WGS) entry which is preliminary data.</text>
</comment>
<feature type="non-terminal residue" evidence="1">
    <location>
        <position position="1"/>
    </location>
</feature>